<protein>
    <submittedName>
        <fullName evidence="2">Uncharacterized protein</fullName>
    </submittedName>
</protein>
<keyword evidence="1" id="KW-0732">Signal</keyword>
<proteinExistence type="predicted"/>
<name>A0ABR1RBU6_9PEZI</name>
<keyword evidence="3" id="KW-1185">Reference proteome</keyword>
<feature type="signal peptide" evidence="1">
    <location>
        <begin position="1"/>
        <end position="19"/>
    </location>
</feature>
<evidence type="ECO:0000313" key="2">
    <source>
        <dbReference type="EMBL" id="KAK8008016.1"/>
    </source>
</evidence>
<dbReference type="EMBL" id="JAQQWI010000016">
    <property type="protein sequence ID" value="KAK8008016.1"/>
    <property type="molecule type" value="Genomic_DNA"/>
</dbReference>
<sequence>MNRAAVLWVLLVFPVSSRSQSAQPEDVTIPAVCYENCNDAYLEAQKVGTSNSILCQEGSKFLSLKNACKDCLRDHNTSTVWIEPYLAFCDSTEDVTTTPSRSALAQNPTRTDTSLIENTTTGTSHVTIIPSRTDSSLTEITTTRTSDTTVIPSRSTTSIQLVFTEVEISTEIGGYSTVLMTPVTYRSYPGDPITTAIVRFVRGYLADHFIPATSSTISQATAIPTPAPPIPASTHNMAWVVGPVIGAVALLLWRWAHQRVLGRTADGTARQPRERFEKPELPVSLSGVNRQEIDGTLLQELEHGRPYRNEGAEVNEAGGAGVYEVEVEQVATWSWHRQARAMSICDSKVIRALRCS</sequence>
<feature type="chain" id="PRO_5045318918" evidence="1">
    <location>
        <begin position="20"/>
        <end position="356"/>
    </location>
</feature>
<comment type="caution">
    <text evidence="2">The sequence shown here is derived from an EMBL/GenBank/DDBJ whole genome shotgun (WGS) entry which is preliminary data.</text>
</comment>
<evidence type="ECO:0000313" key="3">
    <source>
        <dbReference type="Proteomes" id="UP001396898"/>
    </source>
</evidence>
<dbReference type="PANTHER" id="PTHR38122">
    <property type="entry name" value="GLYCOPROTEIN X"/>
    <property type="match status" value="1"/>
</dbReference>
<reference evidence="2 3" key="1">
    <citation type="submission" date="2023-01" db="EMBL/GenBank/DDBJ databases">
        <title>Analysis of 21 Apiospora genomes using comparative genomics revels a genus with tremendous synthesis potential of carbohydrate active enzymes and secondary metabolites.</title>
        <authorList>
            <person name="Sorensen T."/>
        </authorList>
    </citation>
    <scope>NUCLEOTIDE SEQUENCE [LARGE SCALE GENOMIC DNA]</scope>
    <source>
        <strain evidence="2 3">CBS 20057</strain>
    </source>
</reference>
<dbReference type="PANTHER" id="PTHR38122:SF1">
    <property type="entry name" value="GLYCOPROTEIN X"/>
    <property type="match status" value="1"/>
</dbReference>
<accession>A0ABR1RBU6</accession>
<gene>
    <name evidence="2" type="ORF">PG991_010567</name>
</gene>
<evidence type="ECO:0000256" key="1">
    <source>
        <dbReference type="SAM" id="SignalP"/>
    </source>
</evidence>
<dbReference type="Proteomes" id="UP001396898">
    <property type="component" value="Unassembled WGS sequence"/>
</dbReference>
<organism evidence="2 3">
    <name type="scientific">Apiospora marii</name>
    <dbReference type="NCBI Taxonomy" id="335849"/>
    <lineage>
        <taxon>Eukaryota</taxon>
        <taxon>Fungi</taxon>
        <taxon>Dikarya</taxon>
        <taxon>Ascomycota</taxon>
        <taxon>Pezizomycotina</taxon>
        <taxon>Sordariomycetes</taxon>
        <taxon>Xylariomycetidae</taxon>
        <taxon>Amphisphaeriales</taxon>
        <taxon>Apiosporaceae</taxon>
        <taxon>Apiospora</taxon>
    </lineage>
</organism>